<comment type="similarity">
    <text evidence="2 5">Belongs to the DegT/DnrJ/EryC1 family.</text>
</comment>
<evidence type="ECO:0000256" key="1">
    <source>
        <dbReference type="ARBA" id="ARBA00022898"/>
    </source>
</evidence>
<dbReference type="CDD" id="cd00616">
    <property type="entry name" value="AHBA_syn"/>
    <property type="match status" value="1"/>
</dbReference>
<feature type="active site" description="Proton acceptor" evidence="3">
    <location>
        <position position="200"/>
    </location>
</feature>
<reference evidence="6 7" key="1">
    <citation type="submission" date="2017-09" db="EMBL/GenBank/DDBJ databases">
        <title>Depth-based differentiation of microbial function through sediment-hosted aquifers and enrichment of novel symbionts in the deep terrestrial subsurface.</title>
        <authorList>
            <person name="Probst A.J."/>
            <person name="Ladd B."/>
            <person name="Jarett J.K."/>
            <person name="Geller-Mcgrath D.E."/>
            <person name="Sieber C.M."/>
            <person name="Emerson J.B."/>
            <person name="Anantharaman K."/>
            <person name="Thomas B.C."/>
            <person name="Malmstrom R."/>
            <person name="Stieglmeier M."/>
            <person name="Klingl A."/>
            <person name="Woyke T."/>
            <person name="Ryan C.M."/>
            <person name="Banfield J.F."/>
        </authorList>
    </citation>
    <scope>NUCLEOTIDE SEQUENCE [LARGE SCALE GENOMIC DNA]</scope>
    <source>
        <strain evidence="6">CG23_combo_of_CG06-09_8_20_14_all_40_23</strain>
    </source>
</reference>
<protein>
    <submittedName>
        <fullName evidence="6">DegT/DnrJ/EryC1/StrS aminotransferase</fullName>
    </submittedName>
</protein>
<feature type="modified residue" description="N6-(pyridoxal phosphate)lysine" evidence="4">
    <location>
        <position position="200"/>
    </location>
</feature>
<dbReference type="InterPro" id="IPR015424">
    <property type="entry name" value="PyrdxlP-dep_Trfase"/>
</dbReference>
<evidence type="ECO:0000256" key="2">
    <source>
        <dbReference type="ARBA" id="ARBA00037999"/>
    </source>
</evidence>
<sequence>MILAVYDKPVLLGGNPILKQPIPIARPTLPEINEIQDEFWQIYNSEMVTNSGFVQRFEERVADYLEVKEAVCVSSCTSGLMLVMKALELTGEVILPSFTFFASGHALLWNNLVPVFVDCSPLTYNLNPEIIQECITPNTTAIMAVHIFGNPVEIEPIQRVATDNNLKLIFDSAHAIGTRYKGKLVGSFGDAEVFCLSPTKVLTAIEGGIITTNDQSLAKKLRMGRDYGNSGNYDCEFLGLSARMEEFNALIGLKGLEHIEETVAKRSRLKDIYQENICQIPGISFQQIDVGNTSSYKDLSIIIKKDEFGLDRDQLAYALDMEGITTRKYFYPPLHQQILYSRYQQYPLPATEFVSNNILCLPLYSHMEEKIVQDICQAIWRIYRYREELWQHCR</sequence>
<organism evidence="6 7">
    <name type="scientific">Candidatus Desantisbacteria bacterium CG23_combo_of_CG06-09_8_20_14_all_40_23</name>
    <dbReference type="NCBI Taxonomy" id="1974550"/>
    <lineage>
        <taxon>Bacteria</taxon>
        <taxon>Candidatus Desantisiibacteriota</taxon>
    </lineage>
</organism>
<evidence type="ECO:0000256" key="5">
    <source>
        <dbReference type="RuleBase" id="RU004508"/>
    </source>
</evidence>
<gene>
    <name evidence="6" type="ORF">COX18_01210</name>
</gene>
<dbReference type="AlphaFoldDB" id="A0A2H0A9W4"/>
<evidence type="ECO:0000256" key="3">
    <source>
        <dbReference type="PIRSR" id="PIRSR000390-1"/>
    </source>
</evidence>
<keyword evidence="6" id="KW-0808">Transferase</keyword>
<dbReference type="Gene3D" id="3.40.640.10">
    <property type="entry name" value="Type I PLP-dependent aspartate aminotransferase-like (Major domain)"/>
    <property type="match status" value="1"/>
</dbReference>
<dbReference type="Gene3D" id="3.90.1150.10">
    <property type="entry name" value="Aspartate Aminotransferase, domain 1"/>
    <property type="match status" value="1"/>
</dbReference>
<proteinExistence type="inferred from homology"/>
<dbReference type="EMBL" id="PCSH01000020">
    <property type="protein sequence ID" value="PIP42173.1"/>
    <property type="molecule type" value="Genomic_DNA"/>
</dbReference>
<dbReference type="GO" id="GO:0030170">
    <property type="term" value="F:pyridoxal phosphate binding"/>
    <property type="evidence" value="ECO:0007669"/>
    <property type="project" value="TreeGrafter"/>
</dbReference>
<dbReference type="InterPro" id="IPR015422">
    <property type="entry name" value="PyrdxlP-dep_Trfase_small"/>
</dbReference>
<keyword evidence="1 4" id="KW-0663">Pyridoxal phosphate</keyword>
<name>A0A2H0A9W4_9BACT</name>
<dbReference type="InterPro" id="IPR015421">
    <property type="entry name" value="PyrdxlP-dep_Trfase_major"/>
</dbReference>
<dbReference type="Proteomes" id="UP000231067">
    <property type="component" value="Unassembled WGS sequence"/>
</dbReference>
<dbReference type="GO" id="GO:0000271">
    <property type="term" value="P:polysaccharide biosynthetic process"/>
    <property type="evidence" value="ECO:0007669"/>
    <property type="project" value="TreeGrafter"/>
</dbReference>
<dbReference type="Pfam" id="PF01041">
    <property type="entry name" value="DegT_DnrJ_EryC1"/>
    <property type="match status" value="1"/>
</dbReference>
<dbReference type="PIRSF" id="PIRSF000390">
    <property type="entry name" value="PLP_StrS"/>
    <property type="match status" value="1"/>
</dbReference>
<evidence type="ECO:0000256" key="4">
    <source>
        <dbReference type="PIRSR" id="PIRSR000390-2"/>
    </source>
</evidence>
<accession>A0A2H0A9W4</accession>
<dbReference type="SUPFAM" id="SSF53383">
    <property type="entry name" value="PLP-dependent transferases"/>
    <property type="match status" value="1"/>
</dbReference>
<comment type="caution">
    <text evidence="6">The sequence shown here is derived from an EMBL/GenBank/DDBJ whole genome shotgun (WGS) entry which is preliminary data.</text>
</comment>
<dbReference type="PANTHER" id="PTHR30244:SF9">
    <property type="entry name" value="PROTEIN RV3402C"/>
    <property type="match status" value="1"/>
</dbReference>
<dbReference type="PANTHER" id="PTHR30244">
    <property type="entry name" value="TRANSAMINASE"/>
    <property type="match status" value="1"/>
</dbReference>
<dbReference type="InterPro" id="IPR000653">
    <property type="entry name" value="DegT/StrS_aminotransferase"/>
</dbReference>
<dbReference type="GO" id="GO:0008483">
    <property type="term" value="F:transaminase activity"/>
    <property type="evidence" value="ECO:0007669"/>
    <property type="project" value="UniProtKB-KW"/>
</dbReference>
<evidence type="ECO:0000313" key="7">
    <source>
        <dbReference type="Proteomes" id="UP000231067"/>
    </source>
</evidence>
<keyword evidence="6" id="KW-0032">Aminotransferase</keyword>
<evidence type="ECO:0000313" key="6">
    <source>
        <dbReference type="EMBL" id="PIP42173.1"/>
    </source>
</evidence>